<gene>
    <name evidence="2" type="ORF">GDO81_011887</name>
</gene>
<evidence type="ECO:0000313" key="3">
    <source>
        <dbReference type="Proteomes" id="UP000824782"/>
    </source>
</evidence>
<evidence type="ECO:0000256" key="1">
    <source>
        <dbReference type="SAM" id="Phobius"/>
    </source>
</evidence>
<organism evidence="2 3">
    <name type="scientific">Engystomops pustulosus</name>
    <name type="common">Tungara frog</name>
    <name type="synonym">Physalaemus pustulosus</name>
    <dbReference type="NCBI Taxonomy" id="76066"/>
    <lineage>
        <taxon>Eukaryota</taxon>
        <taxon>Metazoa</taxon>
        <taxon>Chordata</taxon>
        <taxon>Craniata</taxon>
        <taxon>Vertebrata</taxon>
        <taxon>Euteleostomi</taxon>
        <taxon>Amphibia</taxon>
        <taxon>Batrachia</taxon>
        <taxon>Anura</taxon>
        <taxon>Neobatrachia</taxon>
        <taxon>Hyloidea</taxon>
        <taxon>Leptodactylidae</taxon>
        <taxon>Leiuperinae</taxon>
        <taxon>Engystomops</taxon>
    </lineage>
</organism>
<keyword evidence="1" id="KW-0812">Transmembrane</keyword>
<evidence type="ECO:0000313" key="2">
    <source>
        <dbReference type="EMBL" id="KAG8572025.1"/>
    </source>
</evidence>
<accession>A0AAV7BHR4</accession>
<keyword evidence="3" id="KW-1185">Reference proteome</keyword>
<keyword evidence="1" id="KW-0472">Membrane</keyword>
<name>A0AAV7BHR4_ENGPU</name>
<dbReference type="AlphaFoldDB" id="A0AAV7BHR4"/>
<keyword evidence="1" id="KW-1133">Transmembrane helix</keyword>
<feature type="transmembrane region" description="Helical" evidence="1">
    <location>
        <begin position="37"/>
        <end position="63"/>
    </location>
</feature>
<comment type="caution">
    <text evidence="2">The sequence shown here is derived from an EMBL/GenBank/DDBJ whole genome shotgun (WGS) entry which is preliminary data.</text>
</comment>
<protein>
    <submittedName>
        <fullName evidence="2">Uncharacterized protein</fullName>
    </submittedName>
</protein>
<sequence>MLKECLYKLIGMDQPNHIHYVILSTGSKSCTAISCPALGIAFIFLFTCSVLIFKIVLLIFSIYTSSLYNNKQDIYHQDEEL</sequence>
<proteinExistence type="predicted"/>
<dbReference type="Proteomes" id="UP000824782">
    <property type="component" value="Unassembled WGS sequence"/>
</dbReference>
<reference evidence="2" key="1">
    <citation type="thesis" date="2020" institute="ProQuest LLC" country="789 East Eisenhower Parkway, Ann Arbor, MI, USA">
        <title>Comparative Genomics and Chromosome Evolution.</title>
        <authorList>
            <person name="Mudd A.B."/>
        </authorList>
    </citation>
    <scope>NUCLEOTIDE SEQUENCE</scope>
    <source>
        <strain evidence="2">237g6f4</strain>
        <tissue evidence="2">Blood</tissue>
    </source>
</reference>
<dbReference type="EMBL" id="WNYA01000005">
    <property type="protein sequence ID" value="KAG8572025.1"/>
    <property type="molecule type" value="Genomic_DNA"/>
</dbReference>